<proteinExistence type="predicted"/>
<evidence type="ECO:0008006" key="3">
    <source>
        <dbReference type="Google" id="ProtNLM"/>
    </source>
</evidence>
<accession>A0A077R4L5</accession>
<feature type="compositionally biased region" description="Pro residues" evidence="1">
    <location>
        <begin position="165"/>
        <end position="178"/>
    </location>
</feature>
<dbReference type="GO" id="GO:0006357">
    <property type="term" value="P:regulation of transcription by RNA polymerase II"/>
    <property type="evidence" value="ECO:0007669"/>
    <property type="project" value="TreeGrafter"/>
</dbReference>
<dbReference type="PANTHER" id="PTHR12656:SF5">
    <property type="entry name" value="TRITHORAX GROUP PROTEIN OSA"/>
    <property type="match status" value="1"/>
</dbReference>
<dbReference type="GO" id="GO:0006338">
    <property type="term" value="P:chromatin remodeling"/>
    <property type="evidence" value="ECO:0007669"/>
    <property type="project" value="InterPro"/>
</dbReference>
<feature type="region of interest" description="Disordered" evidence="1">
    <location>
        <begin position="1"/>
        <end position="198"/>
    </location>
</feature>
<dbReference type="GO" id="GO:0035060">
    <property type="term" value="C:brahma complex"/>
    <property type="evidence" value="ECO:0007669"/>
    <property type="project" value="InterPro"/>
</dbReference>
<reference evidence="2" key="1">
    <citation type="journal article" date="2014" name="Genome Biol. Evol.">
        <title>Gene Loss Rather Than Gene Gain Is Associated with a Host Jump from Monocots to Dicots in the Smut Fungus Melanopsichium pennsylvanicum.</title>
        <authorList>
            <person name="Sharma R."/>
            <person name="Mishra B."/>
            <person name="Runge F."/>
            <person name="Thines M."/>
        </authorList>
    </citation>
    <scope>NUCLEOTIDE SEQUENCE</scope>
    <source>
        <strain evidence="2">4</strain>
    </source>
</reference>
<evidence type="ECO:0000313" key="2">
    <source>
        <dbReference type="EMBL" id="CDI51859.1"/>
    </source>
</evidence>
<dbReference type="GO" id="GO:0005654">
    <property type="term" value="C:nucleoplasm"/>
    <property type="evidence" value="ECO:0007669"/>
    <property type="project" value="TreeGrafter"/>
</dbReference>
<dbReference type="InterPro" id="IPR021906">
    <property type="entry name" value="BAF250/Osa"/>
</dbReference>
<dbReference type="AlphaFoldDB" id="A0A077R4L5"/>
<dbReference type="PANTHER" id="PTHR12656">
    <property type="entry name" value="BRG-1 ASSOCIATED FACTOR 250 BAF250"/>
    <property type="match status" value="1"/>
</dbReference>
<sequence length="762" mass="80793">MPGGPQIFPGMPLVPQSQPSPSQAHTGMPEQQRGTPGQASPAPNQGLPGTMPGAQSAPFNDPGAMLAQQQGQPGGQSGADGVAQWPSQPPTGMSASPTKSKAANGAGPKTPTAASKPDIMPSKKKRKKTESNVAPPMPSGNGPDVKAPMPQLDGASGPGLMGQAPAPPPPAAAQPPSQPEKQVIPGTQQPVAPPAPPQKHKIEYLPIRRDVHTHGGWDLSLVESQYAPAMLTRGRPRTLRELGLVDVQALIMSLRSRLDFEMSYALNTLLILSAGVGAAPSFQFGLASCEDLLDELLELLEECSFHTSQDEASAPALGSLFVGESSSSRPSKRRRRSGALDALPTYTDWIAVAAEEEAELKIWTRRKASRCRSTAGSVLNGSSEIDSHASISSLSDVLEGTISTNGVESEHERTSEKKAVMALTILTVLKNFSAMPENVFFFNSTPRLVQVLAGICASDEVRVRAAAAAYADEVDTEDGQGCATVFKTAEALRVRKEVLVILSNLAGELLILRTQAPETVRCLFYLLSSFIAGSGTVEELDNAAELAEIAASQPRGAPAPQVVRRIPYHADLALDALSKLALPDDNREVLGSLIDGSDIETLFCELVRALPVTEADFKILNTEHRLGYCERLSMCLYNLAFLSPPAIKQKLRRIPGLSGVVLRIVKKLSKATPEFSRNPFSVLCRRLVEMLRLVSEGEDLFGAPALLGFGFGDGAVGAGIGKVVKKQVGMLLTDEEGVVEILGTNELDCVLSDELFALIASG</sequence>
<feature type="compositionally biased region" description="Polar residues" evidence="1">
    <location>
        <begin position="32"/>
        <end position="43"/>
    </location>
</feature>
<dbReference type="GO" id="GO:0016514">
    <property type="term" value="C:SWI/SNF complex"/>
    <property type="evidence" value="ECO:0007669"/>
    <property type="project" value="InterPro"/>
</dbReference>
<organism evidence="2">
    <name type="scientific">Melanopsichium pennsylvanicum 4</name>
    <dbReference type="NCBI Taxonomy" id="1398559"/>
    <lineage>
        <taxon>Eukaryota</taxon>
        <taxon>Fungi</taxon>
        <taxon>Dikarya</taxon>
        <taxon>Basidiomycota</taxon>
        <taxon>Ustilaginomycotina</taxon>
        <taxon>Ustilaginomycetes</taxon>
        <taxon>Ustilaginales</taxon>
        <taxon>Ustilaginaceae</taxon>
        <taxon>Melanopsichium</taxon>
    </lineage>
</organism>
<feature type="compositionally biased region" description="Polar residues" evidence="1">
    <location>
        <begin position="90"/>
        <end position="101"/>
    </location>
</feature>
<name>A0A077R4L5_9BASI</name>
<evidence type="ECO:0000256" key="1">
    <source>
        <dbReference type="SAM" id="MobiDB-lite"/>
    </source>
</evidence>
<dbReference type="GO" id="GO:0031491">
    <property type="term" value="F:nucleosome binding"/>
    <property type="evidence" value="ECO:0007669"/>
    <property type="project" value="TreeGrafter"/>
</dbReference>
<protein>
    <recommendedName>
        <fullName evidence="3">SWI/SNF-like complex subunit BAF250 C-terminal domain-containing protein</fullName>
    </recommendedName>
</protein>
<dbReference type="GO" id="GO:0045893">
    <property type="term" value="P:positive regulation of DNA-templated transcription"/>
    <property type="evidence" value="ECO:0007669"/>
    <property type="project" value="TreeGrafter"/>
</dbReference>
<dbReference type="EMBL" id="HG529521">
    <property type="protein sequence ID" value="CDI51859.1"/>
    <property type="molecule type" value="Genomic_DNA"/>
</dbReference>